<evidence type="ECO:0000313" key="3">
    <source>
        <dbReference type="Proteomes" id="UP000295135"/>
    </source>
</evidence>
<accession>A0A4R3JYT4</accession>
<dbReference type="EMBL" id="SLZY01000006">
    <property type="protein sequence ID" value="TCS72154.1"/>
    <property type="molecule type" value="Genomic_DNA"/>
</dbReference>
<dbReference type="AlphaFoldDB" id="A0A4R3JYT4"/>
<feature type="compositionally biased region" description="Polar residues" evidence="1">
    <location>
        <begin position="9"/>
        <end position="21"/>
    </location>
</feature>
<feature type="region of interest" description="Disordered" evidence="1">
    <location>
        <begin position="1"/>
        <end position="26"/>
    </location>
</feature>
<reference evidence="2 3" key="1">
    <citation type="submission" date="2019-03" db="EMBL/GenBank/DDBJ databases">
        <title>Genomic Encyclopedia of Type Strains, Phase IV (KMG-IV): sequencing the most valuable type-strain genomes for metagenomic binning, comparative biology and taxonomic classification.</title>
        <authorList>
            <person name="Goeker M."/>
        </authorList>
    </citation>
    <scope>NUCLEOTIDE SEQUENCE [LARGE SCALE GENOMIC DNA]</scope>
    <source>
        <strain evidence="2 3">DSM 103923</strain>
    </source>
</reference>
<protein>
    <submittedName>
        <fullName evidence="2">Uncharacterized protein DUF4338</fullName>
    </submittedName>
</protein>
<keyword evidence="3" id="KW-1185">Reference proteome</keyword>
<dbReference type="Proteomes" id="UP000295135">
    <property type="component" value="Unassembled WGS sequence"/>
</dbReference>
<dbReference type="OrthoDB" id="6637466at2"/>
<comment type="caution">
    <text evidence="2">The sequence shown here is derived from an EMBL/GenBank/DDBJ whole genome shotgun (WGS) entry which is preliminary data.</text>
</comment>
<dbReference type="InterPro" id="IPR025639">
    <property type="entry name" value="DruA"/>
</dbReference>
<evidence type="ECO:0000256" key="1">
    <source>
        <dbReference type="SAM" id="MobiDB-lite"/>
    </source>
</evidence>
<proteinExistence type="predicted"/>
<dbReference type="RefSeq" id="WP_126463835.1">
    <property type="nucleotide sequence ID" value="NZ_AP018721.1"/>
</dbReference>
<name>A0A4R3JYT4_9PROT</name>
<organism evidence="2 3">
    <name type="scientific">Sulfuritortus calidifontis</name>
    <dbReference type="NCBI Taxonomy" id="1914471"/>
    <lineage>
        <taxon>Bacteria</taxon>
        <taxon>Pseudomonadati</taxon>
        <taxon>Pseudomonadota</taxon>
        <taxon>Betaproteobacteria</taxon>
        <taxon>Nitrosomonadales</taxon>
        <taxon>Thiobacillaceae</taxon>
        <taxon>Sulfuritortus</taxon>
    </lineage>
</organism>
<dbReference type="Pfam" id="PF14236">
    <property type="entry name" value="DruA"/>
    <property type="match status" value="1"/>
</dbReference>
<gene>
    <name evidence="2" type="ORF">EDC61_10669</name>
</gene>
<evidence type="ECO:0000313" key="2">
    <source>
        <dbReference type="EMBL" id="TCS72154.1"/>
    </source>
</evidence>
<sequence>MLAIKRLPNNHTSSDQKTGQLSEPPISQAEKNVLKDRIVDAYDDFRAAVATGDKEYIRRLHLLSRDFVSEDYYSRTWHLFNKHYEKFIDGCEIDPQKIRPSLHLVEAKSVWEEIFKVVRHTWSIPYSKGYGRRMRFVVFDEYHEAVIGIIGFQSPPADLACRDNLFNYPDGQKLDLVNRTMDVYTIGAIPPYSHLLGGKLVAGLVASDEVRQAYWRLYAGKRTVMQDEMIEQPLVAATTTSAFGRSSIYNRLKCGDRLLAEPIGYTKGYGTIHLEHVYPDVVRMLKGELEDFVTGGYGNGPKIRWQNFTRALQVLGLPSRYFEHGLQREAFLFRFVENLEDGMAGGDFGKPIQLSTGDYADFWKERWALPRAERITSWKEFNSEAYFAQALKRNYGE</sequence>